<evidence type="ECO:0000313" key="3">
    <source>
        <dbReference type="Proteomes" id="UP000694930"/>
    </source>
</evidence>
<feature type="region of interest" description="Disordered" evidence="2">
    <location>
        <begin position="419"/>
        <end position="438"/>
    </location>
</feature>
<proteinExistence type="predicted"/>
<name>A0ABM1V9G6_SOLPN</name>
<reference evidence="3" key="1">
    <citation type="journal article" date="2014" name="Nat. Genet.">
        <title>The genome of the stress-tolerant wild tomato species Solanum pennellii.</title>
        <authorList>
            <person name="Bolger A."/>
            <person name="Scossa F."/>
            <person name="Bolger M.E."/>
            <person name="Lanz C."/>
            <person name="Maumus F."/>
            <person name="Tohge T."/>
            <person name="Quesneville H."/>
            <person name="Alseekh S."/>
            <person name="Sorensen I."/>
            <person name="Lichtenstein G."/>
            <person name="Fich E.A."/>
            <person name="Conte M."/>
            <person name="Keller H."/>
            <person name="Schneeberger K."/>
            <person name="Schwacke R."/>
            <person name="Ofner I."/>
            <person name="Vrebalov J."/>
            <person name="Xu Y."/>
            <person name="Osorio S."/>
            <person name="Aflitos S.A."/>
            <person name="Schijlen E."/>
            <person name="Jimenez-Gomez J.M."/>
            <person name="Ryngajllo M."/>
            <person name="Kimura S."/>
            <person name="Kumar R."/>
            <person name="Koenig D."/>
            <person name="Headland L.R."/>
            <person name="Maloof J.N."/>
            <person name="Sinha N."/>
            <person name="van Ham R.C."/>
            <person name="Lankhorst R.K."/>
            <person name="Mao L."/>
            <person name="Vogel A."/>
            <person name="Arsova B."/>
            <person name="Panstruga R."/>
            <person name="Fei Z."/>
            <person name="Rose J.K."/>
            <person name="Zamir D."/>
            <person name="Carrari F."/>
            <person name="Giovannoni J.J."/>
            <person name="Weigel D."/>
            <person name="Usadel B."/>
            <person name="Fernie A.R."/>
        </authorList>
    </citation>
    <scope>NUCLEOTIDE SEQUENCE [LARGE SCALE GENOMIC DNA]</scope>
    <source>
        <strain evidence="3">cv. LA0716</strain>
    </source>
</reference>
<accession>A0ABM1V9G6</accession>
<reference evidence="4" key="2">
    <citation type="submission" date="2025-08" db="UniProtKB">
        <authorList>
            <consortium name="RefSeq"/>
        </authorList>
    </citation>
    <scope>IDENTIFICATION</scope>
</reference>
<dbReference type="PANTHER" id="PTHR33144">
    <property type="entry name" value="OS10G0409366 PROTEIN-RELATED"/>
    <property type="match status" value="1"/>
</dbReference>
<gene>
    <name evidence="4" type="primary">LOC107017483</name>
</gene>
<protein>
    <submittedName>
        <fullName evidence="4">Uncharacterized protein LOC107017483</fullName>
    </submittedName>
</protein>
<evidence type="ECO:0000256" key="1">
    <source>
        <dbReference type="SAM" id="Coils"/>
    </source>
</evidence>
<dbReference type="RefSeq" id="XP_027772384.1">
    <property type="nucleotide sequence ID" value="XM_027916583.1"/>
</dbReference>
<keyword evidence="3" id="KW-1185">Reference proteome</keyword>
<organism evidence="3 4">
    <name type="scientific">Solanum pennellii</name>
    <name type="common">Tomato</name>
    <name type="synonym">Lycopersicon pennellii</name>
    <dbReference type="NCBI Taxonomy" id="28526"/>
    <lineage>
        <taxon>Eukaryota</taxon>
        <taxon>Viridiplantae</taxon>
        <taxon>Streptophyta</taxon>
        <taxon>Embryophyta</taxon>
        <taxon>Tracheophyta</taxon>
        <taxon>Spermatophyta</taxon>
        <taxon>Magnoliopsida</taxon>
        <taxon>eudicotyledons</taxon>
        <taxon>Gunneridae</taxon>
        <taxon>Pentapetalae</taxon>
        <taxon>asterids</taxon>
        <taxon>lamiids</taxon>
        <taxon>Solanales</taxon>
        <taxon>Solanaceae</taxon>
        <taxon>Solanoideae</taxon>
        <taxon>Solaneae</taxon>
        <taxon>Solanum</taxon>
        <taxon>Solanum subgen. Lycopersicon</taxon>
    </lineage>
</organism>
<feature type="compositionally biased region" description="Polar residues" evidence="2">
    <location>
        <begin position="12"/>
        <end position="22"/>
    </location>
</feature>
<evidence type="ECO:0000256" key="2">
    <source>
        <dbReference type="SAM" id="MobiDB-lite"/>
    </source>
</evidence>
<sequence length="532" mass="61052">MSQSAALKKKGSNPNKAQSPLKNLNFDMQYRSSTELANQFKIKREQLANERNDKAKKEHVPIAHKRKNSEDLILQTKKRLFQSGESIQEKRIKLPMQNFRFQMSSKQGVTDSVYVTGETFGNSEVKRKSIIGDETKTDNHTVADDLVDQEEINRDECAIEEEIGIDCSTKEILEAKKVRGKTTCKDIHARNLEERKEVTFGKGQAVGPTGKIVSEFTNFIGTISRNPRFINLMYTSWHAVPEDTKKRMWEYINSKFIIPIEGKAWVMTGFRDAWKRYKQKIKERFFDKNSTIEDMLAKRPSDIAEDEFRQLIEYWKDPTVQAMCEMNSQNRKKQKWRHRMGPISFARVRVALRATKENNEEPSKSEMFIATRTKTGKELQADTQIAIAELQNRQNSGETTDDAFTAVFGKEQPGRLRCYGRSVTPSSLKNDEEDSKLKQKHANEITSLKEEMNEMREEIREEMREEMRNFFSQLLQNNPGLNVRGMQGGVVSNIASPIDAGSAQAVKGQNPLQSSRSTHDPILQKLLLVALL</sequence>
<dbReference type="Proteomes" id="UP000694930">
    <property type="component" value="Chromosome 4"/>
</dbReference>
<dbReference type="PANTHER" id="PTHR33144:SF16">
    <property type="entry name" value="OS02G0129000 PROTEIN"/>
    <property type="match status" value="1"/>
</dbReference>
<feature type="region of interest" description="Disordered" evidence="2">
    <location>
        <begin position="1"/>
        <end position="23"/>
    </location>
</feature>
<keyword evidence="1" id="KW-0175">Coiled coil</keyword>
<dbReference type="GeneID" id="107017483"/>
<dbReference type="InterPro" id="IPR004252">
    <property type="entry name" value="Probable_transposase_24"/>
</dbReference>
<feature type="coiled-coil region" evidence="1">
    <location>
        <begin position="438"/>
        <end position="469"/>
    </location>
</feature>
<evidence type="ECO:0000313" key="4">
    <source>
        <dbReference type="RefSeq" id="XP_027772384.1"/>
    </source>
</evidence>
<dbReference type="Pfam" id="PF03004">
    <property type="entry name" value="Transposase_24"/>
    <property type="match status" value="1"/>
</dbReference>